<dbReference type="EMBL" id="AYZQ01000002">
    <property type="protein sequence ID" value="KRM71874.1"/>
    <property type="molecule type" value="Genomic_DNA"/>
</dbReference>
<dbReference type="AlphaFoldDB" id="A0A0R2AZA3"/>
<feature type="transmembrane region" description="Helical" evidence="1">
    <location>
        <begin position="7"/>
        <end position="28"/>
    </location>
</feature>
<evidence type="ECO:0000256" key="1">
    <source>
        <dbReference type="SAM" id="Phobius"/>
    </source>
</evidence>
<reference evidence="2 3" key="1">
    <citation type="journal article" date="2015" name="Genome Announc.">
        <title>Expanding the biotechnology potential of lactobacilli through comparative genomics of 213 strains and associated genera.</title>
        <authorList>
            <person name="Sun Z."/>
            <person name="Harris H.M."/>
            <person name="McCann A."/>
            <person name="Guo C."/>
            <person name="Argimon S."/>
            <person name="Zhang W."/>
            <person name="Yang X."/>
            <person name="Jeffery I.B."/>
            <person name="Cooney J.C."/>
            <person name="Kagawa T.F."/>
            <person name="Liu W."/>
            <person name="Song Y."/>
            <person name="Salvetti E."/>
            <person name="Wrobel A."/>
            <person name="Rasinkangas P."/>
            <person name="Parkhill J."/>
            <person name="Rea M.C."/>
            <person name="O'Sullivan O."/>
            <person name="Ritari J."/>
            <person name="Douillard F.P."/>
            <person name="Paul Ross R."/>
            <person name="Yang R."/>
            <person name="Briner A.E."/>
            <person name="Felis G.E."/>
            <person name="de Vos W.M."/>
            <person name="Barrangou R."/>
            <person name="Klaenhammer T.R."/>
            <person name="Caufield P.W."/>
            <person name="Cui Y."/>
            <person name="Zhang H."/>
            <person name="O'Toole P.W."/>
        </authorList>
    </citation>
    <scope>NUCLEOTIDE SEQUENCE [LARGE SCALE GENOMIC DNA]</scope>
    <source>
        <strain evidence="2 3">DSM 23927</strain>
    </source>
</reference>
<name>A0A0R2AZA3_9LACO</name>
<keyword evidence="1" id="KW-0812">Transmembrane</keyword>
<evidence type="ECO:0000313" key="2">
    <source>
        <dbReference type="EMBL" id="KRM71874.1"/>
    </source>
</evidence>
<dbReference type="PATRIC" id="fig|1423727.3.peg.857"/>
<comment type="caution">
    <text evidence="2">The sequence shown here is derived from an EMBL/GenBank/DDBJ whole genome shotgun (WGS) entry which is preliminary data.</text>
</comment>
<accession>A0A0R2AZA3</accession>
<dbReference type="RefSeq" id="WP_057894155.1">
    <property type="nucleotide sequence ID" value="NZ_AYZQ01000002.1"/>
</dbReference>
<keyword evidence="3" id="KW-1185">Reference proteome</keyword>
<keyword evidence="1" id="KW-1133">Transmembrane helix</keyword>
<proteinExistence type="predicted"/>
<dbReference type="Proteomes" id="UP000051672">
    <property type="component" value="Unassembled WGS sequence"/>
</dbReference>
<evidence type="ECO:0000313" key="3">
    <source>
        <dbReference type="Proteomes" id="UP000051672"/>
    </source>
</evidence>
<dbReference type="OrthoDB" id="9786339at2"/>
<protein>
    <submittedName>
        <fullName evidence="2">Uncharacterized protein</fullName>
    </submittedName>
</protein>
<gene>
    <name evidence="2" type="ORF">FC34_GL000850</name>
</gene>
<keyword evidence="1" id="KW-0472">Membrane</keyword>
<sequence length="62" mass="6902">MKKHPQVFFIASLFALIIGTILVLLAVFGPLDWPPILRNSLSSAGLIFDLSAFGVMWRLDML</sequence>
<organism evidence="2 3">
    <name type="scientific">Lacticaseibacillus brantae DSM 23927</name>
    <dbReference type="NCBI Taxonomy" id="1423727"/>
    <lineage>
        <taxon>Bacteria</taxon>
        <taxon>Bacillati</taxon>
        <taxon>Bacillota</taxon>
        <taxon>Bacilli</taxon>
        <taxon>Lactobacillales</taxon>
        <taxon>Lactobacillaceae</taxon>
        <taxon>Lacticaseibacillus</taxon>
    </lineage>
</organism>